<organism evidence="3 4">
    <name type="scientific">Xanthocytophaga flava</name>
    <dbReference type="NCBI Taxonomy" id="3048013"/>
    <lineage>
        <taxon>Bacteria</taxon>
        <taxon>Pseudomonadati</taxon>
        <taxon>Bacteroidota</taxon>
        <taxon>Cytophagia</taxon>
        <taxon>Cytophagales</taxon>
        <taxon>Rhodocytophagaceae</taxon>
        <taxon>Xanthocytophaga</taxon>
    </lineage>
</organism>
<dbReference type="Proteomes" id="UP001228581">
    <property type="component" value="Unassembled WGS sequence"/>
</dbReference>
<dbReference type="Pfam" id="PF06114">
    <property type="entry name" value="Peptidase_M78"/>
    <property type="match status" value="1"/>
</dbReference>
<dbReference type="Gene3D" id="1.10.10.2910">
    <property type="match status" value="1"/>
</dbReference>
<feature type="domain" description="HTH cro/C1-type" evidence="2">
    <location>
        <begin position="16"/>
        <end position="71"/>
    </location>
</feature>
<evidence type="ECO:0000256" key="1">
    <source>
        <dbReference type="ARBA" id="ARBA00007227"/>
    </source>
</evidence>
<evidence type="ECO:0000313" key="4">
    <source>
        <dbReference type="Proteomes" id="UP001228581"/>
    </source>
</evidence>
<dbReference type="SUPFAM" id="SSF47413">
    <property type="entry name" value="lambda repressor-like DNA-binding domains"/>
    <property type="match status" value="1"/>
</dbReference>
<gene>
    <name evidence="3" type="ORF">QNI19_32225</name>
</gene>
<name>A0ABT7CVG0_9BACT</name>
<comment type="similarity">
    <text evidence="1">Belongs to the short-chain fatty acyl-CoA assimilation regulator (ScfR) family.</text>
</comment>
<comment type="caution">
    <text evidence="3">The sequence shown here is derived from an EMBL/GenBank/DDBJ whole genome shotgun (WGS) entry which is preliminary data.</text>
</comment>
<proteinExistence type="inferred from homology"/>
<dbReference type="InterPro" id="IPR010982">
    <property type="entry name" value="Lambda_DNA-bd_dom_sf"/>
</dbReference>
<dbReference type="InterPro" id="IPR010359">
    <property type="entry name" value="IrrE_HExxH"/>
</dbReference>
<dbReference type="RefSeq" id="WP_314003390.1">
    <property type="nucleotide sequence ID" value="NZ_JASJOT010000034.1"/>
</dbReference>
<protein>
    <submittedName>
        <fullName evidence="3">ImmA/IrrE family metallo-endopeptidase</fullName>
    </submittedName>
</protein>
<dbReference type="EMBL" id="JASJOT010000034">
    <property type="protein sequence ID" value="MDJ1497651.1"/>
    <property type="molecule type" value="Genomic_DNA"/>
</dbReference>
<keyword evidence="4" id="KW-1185">Reference proteome</keyword>
<accession>A0ABT7CVG0</accession>
<dbReference type="CDD" id="cd00093">
    <property type="entry name" value="HTH_XRE"/>
    <property type="match status" value="1"/>
</dbReference>
<sequence>MHTFGQGSQVNGPGFHLDELLSLKDWTQEDLAYLLNMSVKHVNEIINHKKPITLEVAQILGQVFAEDGYDYLFWIKADATYRTHLNQSDSEKHKKQVRCKMELQQIMPISEMFKKGWLKKTNDVEELQQQAIDFWKGEIPQVNEERNHCFYRKSDSYRNFNPNFSQTWLQMAKNIAGQIQVPVYSKGKLEQLYESLKHYTVMEDGVAKFLRALNQVGVKFIQLSHFQKTYLDGAAFWSNDNPVVAYTGRYNRLDNFWFTIAHEIAHILCHLNDKDQVALDDMREKASDDESPWEKEADAYALRVLDADSILRYFSSNLNYITAAKIETFSTVYHIHSAIITGILSYHGYVSYAQIHKYNEKIKDKIPADFKVMES</sequence>
<dbReference type="InterPro" id="IPR001387">
    <property type="entry name" value="Cro/C1-type_HTH"/>
</dbReference>
<evidence type="ECO:0000313" key="3">
    <source>
        <dbReference type="EMBL" id="MDJ1497651.1"/>
    </source>
</evidence>
<dbReference type="SMART" id="SM00530">
    <property type="entry name" value="HTH_XRE"/>
    <property type="match status" value="1"/>
</dbReference>
<dbReference type="Gene3D" id="1.10.260.40">
    <property type="entry name" value="lambda repressor-like DNA-binding domains"/>
    <property type="match status" value="1"/>
</dbReference>
<evidence type="ECO:0000259" key="2">
    <source>
        <dbReference type="SMART" id="SM00530"/>
    </source>
</evidence>
<reference evidence="3 4" key="1">
    <citation type="submission" date="2023-05" db="EMBL/GenBank/DDBJ databases">
        <authorList>
            <person name="Zhang X."/>
        </authorList>
    </citation>
    <scope>NUCLEOTIDE SEQUENCE [LARGE SCALE GENOMIC DNA]</scope>
    <source>
        <strain evidence="3 4">DM2B3-1</strain>
    </source>
</reference>